<keyword evidence="2" id="KW-1185">Reference proteome</keyword>
<name>A0A9Q1ITS0_SYNKA</name>
<accession>A0A9Q1ITS0</accession>
<proteinExistence type="predicted"/>
<comment type="caution">
    <text evidence="1">The sequence shown here is derived from an EMBL/GenBank/DDBJ whole genome shotgun (WGS) entry which is preliminary data.</text>
</comment>
<dbReference type="EMBL" id="JAINUF010000008">
    <property type="protein sequence ID" value="KAJ8352497.1"/>
    <property type="molecule type" value="Genomic_DNA"/>
</dbReference>
<dbReference type="Proteomes" id="UP001152622">
    <property type="component" value="Chromosome 8"/>
</dbReference>
<organism evidence="1 2">
    <name type="scientific">Synaphobranchus kaupii</name>
    <name type="common">Kaup's arrowtooth eel</name>
    <dbReference type="NCBI Taxonomy" id="118154"/>
    <lineage>
        <taxon>Eukaryota</taxon>
        <taxon>Metazoa</taxon>
        <taxon>Chordata</taxon>
        <taxon>Craniata</taxon>
        <taxon>Vertebrata</taxon>
        <taxon>Euteleostomi</taxon>
        <taxon>Actinopterygii</taxon>
        <taxon>Neopterygii</taxon>
        <taxon>Teleostei</taxon>
        <taxon>Anguilliformes</taxon>
        <taxon>Synaphobranchidae</taxon>
        <taxon>Synaphobranchus</taxon>
    </lineage>
</organism>
<evidence type="ECO:0000313" key="2">
    <source>
        <dbReference type="Proteomes" id="UP001152622"/>
    </source>
</evidence>
<dbReference type="AlphaFoldDB" id="A0A9Q1ITS0"/>
<gene>
    <name evidence="1" type="ORF">SKAU_G00239730</name>
</gene>
<reference evidence="1" key="1">
    <citation type="journal article" date="2023" name="Science">
        <title>Genome structures resolve the early diversification of teleost fishes.</title>
        <authorList>
            <person name="Parey E."/>
            <person name="Louis A."/>
            <person name="Montfort J."/>
            <person name="Bouchez O."/>
            <person name="Roques C."/>
            <person name="Iampietro C."/>
            <person name="Lluch J."/>
            <person name="Castinel A."/>
            <person name="Donnadieu C."/>
            <person name="Desvignes T."/>
            <person name="Floi Bucao C."/>
            <person name="Jouanno E."/>
            <person name="Wen M."/>
            <person name="Mejri S."/>
            <person name="Dirks R."/>
            <person name="Jansen H."/>
            <person name="Henkel C."/>
            <person name="Chen W.J."/>
            <person name="Zahm M."/>
            <person name="Cabau C."/>
            <person name="Klopp C."/>
            <person name="Thompson A.W."/>
            <person name="Robinson-Rechavi M."/>
            <person name="Braasch I."/>
            <person name="Lecointre G."/>
            <person name="Bobe J."/>
            <person name="Postlethwait J.H."/>
            <person name="Berthelot C."/>
            <person name="Roest Crollius H."/>
            <person name="Guiguen Y."/>
        </authorList>
    </citation>
    <scope>NUCLEOTIDE SEQUENCE</scope>
    <source>
        <strain evidence="1">WJC10195</strain>
    </source>
</reference>
<sequence length="91" mass="10334">MVLGIIVHVEGCIHVVQVMMVVQFMEGDVGELRMSTESLPQVVTWNNQDTAEGRKHSALSSITCKTVMYQSYQSVMYLSPKTCYWLNKIFS</sequence>
<evidence type="ECO:0000313" key="1">
    <source>
        <dbReference type="EMBL" id="KAJ8352497.1"/>
    </source>
</evidence>
<protein>
    <submittedName>
        <fullName evidence="1">Uncharacterized protein</fullName>
    </submittedName>
</protein>